<protein>
    <submittedName>
        <fullName evidence="3">CHAP domain-containing protein</fullName>
    </submittedName>
</protein>
<evidence type="ECO:0000313" key="3">
    <source>
        <dbReference type="EMBL" id="MBR0553611.1"/>
    </source>
</evidence>
<organism evidence="3 4">
    <name type="scientific">Stakelama marina</name>
    <dbReference type="NCBI Taxonomy" id="2826939"/>
    <lineage>
        <taxon>Bacteria</taxon>
        <taxon>Pseudomonadati</taxon>
        <taxon>Pseudomonadota</taxon>
        <taxon>Alphaproteobacteria</taxon>
        <taxon>Sphingomonadales</taxon>
        <taxon>Sphingomonadaceae</taxon>
        <taxon>Stakelama</taxon>
    </lineage>
</organism>
<dbReference type="InterPro" id="IPR007921">
    <property type="entry name" value="CHAP_dom"/>
</dbReference>
<sequence>MHFRKVAARLALAGTICLMAVAPAQAKYWQCVPFAREVSGVNIHGNALTWWKQAKGEYKRGNEPEVGAVMSFAPVGKMHLGHVAVVSEIVSDREVLLTHANWSVGGQIEYNVRAVDVSDAGDWSKVRVWYAPIDNLGATVYPVNGFIYPDSAPQPVGGAEYPPAPTIASRNLAQQGILAFHD</sequence>
<name>A0A8T4IGK6_9SPHN</name>
<dbReference type="PROSITE" id="PS50911">
    <property type="entry name" value="CHAP"/>
    <property type="match status" value="1"/>
</dbReference>
<dbReference type="Pfam" id="PF05257">
    <property type="entry name" value="CHAP"/>
    <property type="match status" value="1"/>
</dbReference>
<evidence type="ECO:0000313" key="4">
    <source>
        <dbReference type="Proteomes" id="UP000676996"/>
    </source>
</evidence>
<feature type="chain" id="PRO_5035729802" evidence="1">
    <location>
        <begin position="27"/>
        <end position="182"/>
    </location>
</feature>
<dbReference type="RefSeq" id="WP_284054855.1">
    <property type="nucleotide sequence ID" value="NZ_JAGRQC010000004.1"/>
</dbReference>
<dbReference type="InterPro" id="IPR038765">
    <property type="entry name" value="Papain-like_cys_pep_sf"/>
</dbReference>
<dbReference type="Proteomes" id="UP000676996">
    <property type="component" value="Unassembled WGS sequence"/>
</dbReference>
<comment type="caution">
    <text evidence="3">The sequence shown here is derived from an EMBL/GenBank/DDBJ whole genome shotgun (WGS) entry which is preliminary data.</text>
</comment>
<dbReference type="AlphaFoldDB" id="A0A8T4IGK6"/>
<proteinExistence type="predicted"/>
<feature type="signal peptide" evidence="1">
    <location>
        <begin position="1"/>
        <end position="26"/>
    </location>
</feature>
<keyword evidence="4" id="KW-1185">Reference proteome</keyword>
<feature type="domain" description="Peptidase C51" evidence="2">
    <location>
        <begin position="6"/>
        <end position="127"/>
    </location>
</feature>
<keyword evidence="1" id="KW-0732">Signal</keyword>
<evidence type="ECO:0000256" key="1">
    <source>
        <dbReference type="SAM" id="SignalP"/>
    </source>
</evidence>
<reference evidence="3" key="1">
    <citation type="submission" date="2021-04" db="EMBL/GenBank/DDBJ databases">
        <title>Ouciella asimina sp. nov., isolated from the surface seawater in the hydrothermal field of Okinawa Trough.</title>
        <authorList>
            <person name="Shuang W."/>
        </authorList>
    </citation>
    <scope>NUCLEOTIDE SEQUENCE</scope>
    <source>
        <strain evidence="3">LXI357</strain>
    </source>
</reference>
<dbReference type="SUPFAM" id="SSF54001">
    <property type="entry name" value="Cysteine proteinases"/>
    <property type="match status" value="1"/>
</dbReference>
<accession>A0A8T4IGK6</accession>
<dbReference type="Gene3D" id="3.90.1720.10">
    <property type="entry name" value="endopeptidase domain like (from Nostoc punctiforme)"/>
    <property type="match status" value="1"/>
</dbReference>
<dbReference type="EMBL" id="JAGRQC010000004">
    <property type="protein sequence ID" value="MBR0553611.1"/>
    <property type="molecule type" value="Genomic_DNA"/>
</dbReference>
<gene>
    <name evidence="3" type="ORF">J7S20_13965</name>
</gene>
<evidence type="ECO:0000259" key="2">
    <source>
        <dbReference type="PROSITE" id="PS50911"/>
    </source>
</evidence>